<proteinExistence type="predicted"/>
<name>B5Y8C9_COPPD</name>
<reference evidence="2" key="1">
    <citation type="submission" date="2008-08" db="EMBL/GenBank/DDBJ databases">
        <title>The complete genome sequence of Coprothermobacter proteolyticus strain ATCC 5245 / DSM 5265 / BT.</title>
        <authorList>
            <person name="Dodson R.J."/>
            <person name="Durkin A.S."/>
            <person name="Wu M."/>
            <person name="Eisen J."/>
            <person name="Sutton G."/>
        </authorList>
    </citation>
    <scope>NUCLEOTIDE SEQUENCE [LARGE SCALE GENOMIC DNA]</scope>
    <source>
        <strain evidence="2">ATCC 35245 / DSM 5265 / OCM 4 / BT</strain>
    </source>
</reference>
<evidence type="ECO:0000313" key="1">
    <source>
        <dbReference type="EMBL" id="ACI16860.1"/>
    </source>
</evidence>
<protein>
    <submittedName>
        <fullName evidence="1">Uncharacterized protein</fullName>
    </submittedName>
</protein>
<dbReference type="KEGG" id="cpo:COPRO5265_0678"/>
<dbReference type="AlphaFoldDB" id="B5Y8C9"/>
<dbReference type="OrthoDB" id="9959584at2"/>
<dbReference type="Proteomes" id="UP000001732">
    <property type="component" value="Chromosome"/>
</dbReference>
<organism evidence="1 2">
    <name type="scientific">Coprothermobacter proteolyticus (strain ATCC 35245 / DSM 5265 / OCM 4 / BT)</name>
    <dbReference type="NCBI Taxonomy" id="309798"/>
    <lineage>
        <taxon>Bacteria</taxon>
        <taxon>Pseudomonadati</taxon>
        <taxon>Coprothermobacterota</taxon>
        <taxon>Coprothermobacteria</taxon>
        <taxon>Coprothermobacterales</taxon>
        <taxon>Coprothermobacteraceae</taxon>
        <taxon>Coprothermobacter</taxon>
    </lineage>
</organism>
<evidence type="ECO:0000313" key="2">
    <source>
        <dbReference type="Proteomes" id="UP000001732"/>
    </source>
</evidence>
<dbReference type="STRING" id="309798.COPRO5265_0678"/>
<gene>
    <name evidence="1" type="ordered locus">COPRO5265_0678</name>
</gene>
<keyword evidence="2" id="KW-1185">Reference proteome</keyword>
<dbReference type="EMBL" id="CP001145">
    <property type="protein sequence ID" value="ACI16860.1"/>
    <property type="molecule type" value="Genomic_DNA"/>
</dbReference>
<sequence>MRYSMVVVGIIILVAFVGFAYFVTYKPWTFVFNVPEYSKYEKSWSDQKSLKEIVGFYVPGMSTVQFDLRKRQISMNLVLPKPEGCVVVNGDTLVVVGAKTIEGDLYSAKVLKGCVTVDTWDESRRKVTNALKAQGITPIAIKFSDGFFEVTGKRQCGNGVIKVTMENLDKLGFIKQFWGDCQYHEYRLLYDSGAVLK</sequence>
<dbReference type="RefSeq" id="WP_012543512.1">
    <property type="nucleotide sequence ID" value="NC_011295.1"/>
</dbReference>
<accession>B5Y8C9</accession>
<reference evidence="1 2" key="2">
    <citation type="journal article" date="2014" name="Genome Announc.">
        <title>Complete Genome Sequence of Coprothermobacter proteolyticus DSM 5265.</title>
        <authorList>
            <person name="Alexiev A."/>
            <person name="Coil D.A."/>
            <person name="Badger J.H."/>
            <person name="Enticknap J."/>
            <person name="Ward N."/>
            <person name="Robb F.T."/>
            <person name="Eisen J.A."/>
        </authorList>
    </citation>
    <scope>NUCLEOTIDE SEQUENCE [LARGE SCALE GENOMIC DNA]</scope>
    <source>
        <strain evidence="2">ATCC 35245 / DSM 5265 / OCM 4 / BT</strain>
    </source>
</reference>
<dbReference type="HOGENOM" id="CLU_1382075_0_0_9"/>